<dbReference type="EMBL" id="BGZK01000732">
    <property type="protein sequence ID" value="GBP58302.1"/>
    <property type="molecule type" value="Genomic_DNA"/>
</dbReference>
<keyword evidence="3" id="KW-1185">Reference proteome</keyword>
<proteinExistence type="predicted"/>
<evidence type="ECO:0000313" key="3">
    <source>
        <dbReference type="Proteomes" id="UP000299102"/>
    </source>
</evidence>
<name>A0A4C1X600_EUMVA</name>
<feature type="compositionally biased region" description="Polar residues" evidence="1">
    <location>
        <begin position="1"/>
        <end position="11"/>
    </location>
</feature>
<comment type="caution">
    <text evidence="2">The sequence shown here is derived from an EMBL/GenBank/DDBJ whole genome shotgun (WGS) entry which is preliminary data.</text>
</comment>
<gene>
    <name evidence="2" type="ORF">EVAR_11582_1</name>
</gene>
<sequence>MFWTRTKSLFCSETRPRSRRPPSPRRAHETHRGSFLLALRGRRDSRDKKKLRGEWFADAEEAVAANEQAVEATAKRE</sequence>
<feature type="region of interest" description="Disordered" evidence="1">
    <location>
        <begin position="1"/>
        <end position="33"/>
    </location>
</feature>
<dbReference type="AlphaFoldDB" id="A0A4C1X600"/>
<accession>A0A4C1X600</accession>
<evidence type="ECO:0000256" key="1">
    <source>
        <dbReference type="SAM" id="MobiDB-lite"/>
    </source>
</evidence>
<protein>
    <submittedName>
        <fullName evidence="2">Uncharacterized protein</fullName>
    </submittedName>
</protein>
<dbReference type="Proteomes" id="UP000299102">
    <property type="component" value="Unassembled WGS sequence"/>
</dbReference>
<reference evidence="2 3" key="1">
    <citation type="journal article" date="2019" name="Commun. Biol.">
        <title>The bagworm genome reveals a unique fibroin gene that provides high tensile strength.</title>
        <authorList>
            <person name="Kono N."/>
            <person name="Nakamura H."/>
            <person name="Ohtoshi R."/>
            <person name="Tomita M."/>
            <person name="Numata K."/>
            <person name="Arakawa K."/>
        </authorList>
    </citation>
    <scope>NUCLEOTIDE SEQUENCE [LARGE SCALE GENOMIC DNA]</scope>
</reference>
<evidence type="ECO:0000313" key="2">
    <source>
        <dbReference type="EMBL" id="GBP58302.1"/>
    </source>
</evidence>
<organism evidence="2 3">
    <name type="scientific">Eumeta variegata</name>
    <name type="common">Bagworm moth</name>
    <name type="synonym">Eumeta japonica</name>
    <dbReference type="NCBI Taxonomy" id="151549"/>
    <lineage>
        <taxon>Eukaryota</taxon>
        <taxon>Metazoa</taxon>
        <taxon>Ecdysozoa</taxon>
        <taxon>Arthropoda</taxon>
        <taxon>Hexapoda</taxon>
        <taxon>Insecta</taxon>
        <taxon>Pterygota</taxon>
        <taxon>Neoptera</taxon>
        <taxon>Endopterygota</taxon>
        <taxon>Lepidoptera</taxon>
        <taxon>Glossata</taxon>
        <taxon>Ditrysia</taxon>
        <taxon>Tineoidea</taxon>
        <taxon>Psychidae</taxon>
        <taxon>Oiketicinae</taxon>
        <taxon>Eumeta</taxon>
    </lineage>
</organism>